<feature type="domain" description="tRNA(Ile)-lysidine synthase substrate-binding" evidence="10">
    <location>
        <begin position="253"/>
        <end position="318"/>
    </location>
</feature>
<evidence type="ECO:0000256" key="5">
    <source>
        <dbReference type="ARBA" id="ARBA00022741"/>
    </source>
</evidence>
<evidence type="ECO:0000313" key="12">
    <source>
        <dbReference type="EMBL" id="AEP30538.1"/>
    </source>
</evidence>
<evidence type="ECO:0000259" key="10">
    <source>
        <dbReference type="Pfam" id="PF09179"/>
    </source>
</evidence>
<feature type="domain" description="Lysidine-tRNA(Ile) synthetase C-terminal" evidence="11">
    <location>
        <begin position="349"/>
        <end position="409"/>
    </location>
</feature>
<organism evidence="12 13">
    <name type="scientific">Glaciecola nitratireducens (strain JCM 12485 / KCTC 12276 / FR1064)</name>
    <dbReference type="NCBI Taxonomy" id="1085623"/>
    <lineage>
        <taxon>Bacteria</taxon>
        <taxon>Pseudomonadati</taxon>
        <taxon>Pseudomonadota</taxon>
        <taxon>Gammaproteobacteria</taxon>
        <taxon>Alteromonadales</taxon>
        <taxon>Alteromonadaceae</taxon>
        <taxon>Brumicola</taxon>
    </lineage>
</organism>
<evidence type="ECO:0000313" key="13">
    <source>
        <dbReference type="Proteomes" id="UP000009282"/>
    </source>
</evidence>
<evidence type="ECO:0000256" key="1">
    <source>
        <dbReference type="ARBA" id="ARBA00004496"/>
    </source>
</evidence>
<dbReference type="GO" id="GO:0005737">
    <property type="term" value="C:cytoplasm"/>
    <property type="evidence" value="ECO:0007669"/>
    <property type="project" value="UniProtKB-SubCell"/>
</dbReference>
<dbReference type="GO" id="GO:0005524">
    <property type="term" value="F:ATP binding"/>
    <property type="evidence" value="ECO:0007669"/>
    <property type="project" value="UniProtKB-UniRule"/>
</dbReference>
<dbReference type="Gene3D" id="1.20.59.20">
    <property type="match status" value="1"/>
</dbReference>
<dbReference type="Pfam" id="PF11734">
    <property type="entry name" value="TilS_C"/>
    <property type="match status" value="1"/>
</dbReference>
<dbReference type="PANTHER" id="PTHR43033">
    <property type="entry name" value="TRNA(ILE)-LYSIDINE SYNTHASE-RELATED"/>
    <property type="match status" value="1"/>
</dbReference>
<dbReference type="CDD" id="cd01992">
    <property type="entry name" value="TilS_N"/>
    <property type="match status" value="1"/>
</dbReference>
<dbReference type="Proteomes" id="UP000009282">
    <property type="component" value="Chromosome"/>
</dbReference>
<accession>G4QI05</accession>
<keyword evidence="2 8" id="KW-0963">Cytoplasm</keyword>
<comment type="similarity">
    <text evidence="8">Belongs to the tRNA(Ile)-lysidine synthase family.</text>
</comment>
<evidence type="ECO:0000256" key="7">
    <source>
        <dbReference type="ARBA" id="ARBA00048539"/>
    </source>
</evidence>
<evidence type="ECO:0000256" key="8">
    <source>
        <dbReference type="HAMAP-Rule" id="MF_01161"/>
    </source>
</evidence>
<comment type="catalytic activity">
    <reaction evidence="7 8">
        <text>cytidine(34) in tRNA(Ile2) + L-lysine + ATP = lysidine(34) in tRNA(Ile2) + AMP + diphosphate + H(+)</text>
        <dbReference type="Rhea" id="RHEA:43744"/>
        <dbReference type="Rhea" id="RHEA-COMP:10625"/>
        <dbReference type="Rhea" id="RHEA-COMP:10670"/>
        <dbReference type="ChEBI" id="CHEBI:15378"/>
        <dbReference type="ChEBI" id="CHEBI:30616"/>
        <dbReference type="ChEBI" id="CHEBI:32551"/>
        <dbReference type="ChEBI" id="CHEBI:33019"/>
        <dbReference type="ChEBI" id="CHEBI:82748"/>
        <dbReference type="ChEBI" id="CHEBI:83665"/>
        <dbReference type="ChEBI" id="CHEBI:456215"/>
        <dbReference type="EC" id="6.3.4.19"/>
    </reaction>
</comment>
<keyword evidence="3 8" id="KW-0436">Ligase</keyword>
<keyword evidence="5 8" id="KW-0547">Nucleotide-binding</keyword>
<dbReference type="eggNOG" id="COG0037">
    <property type="taxonomic scope" value="Bacteria"/>
</dbReference>
<dbReference type="EMBL" id="CP003060">
    <property type="protein sequence ID" value="AEP30538.1"/>
    <property type="molecule type" value="Genomic_DNA"/>
</dbReference>
<feature type="domain" description="tRNA(Ile)-lysidine/2-thiocytidine synthase N-terminal" evidence="9">
    <location>
        <begin position="22"/>
        <end position="204"/>
    </location>
</feature>
<gene>
    <name evidence="8 12" type="primary">tilS</name>
    <name evidence="12" type="ordered locus">GNIT_2441</name>
</gene>
<dbReference type="GO" id="GO:0032267">
    <property type="term" value="F:tRNA(Ile)-lysidine synthase activity"/>
    <property type="evidence" value="ECO:0007669"/>
    <property type="project" value="UniProtKB-EC"/>
</dbReference>
<dbReference type="AlphaFoldDB" id="G4QI05"/>
<dbReference type="NCBIfam" id="TIGR02432">
    <property type="entry name" value="lysidine_TilS_N"/>
    <property type="match status" value="1"/>
</dbReference>
<keyword evidence="6 8" id="KW-0067">ATP-binding</keyword>
<dbReference type="InterPro" id="IPR012796">
    <property type="entry name" value="Lysidine-tRNA-synth_C"/>
</dbReference>
<dbReference type="InterPro" id="IPR015262">
    <property type="entry name" value="tRNA_Ile_lys_synt_subst-bd"/>
</dbReference>
<feature type="binding site" evidence="8">
    <location>
        <begin position="27"/>
        <end position="32"/>
    </location>
    <ligand>
        <name>ATP</name>
        <dbReference type="ChEBI" id="CHEBI:30616"/>
    </ligand>
</feature>
<dbReference type="Gene3D" id="3.40.50.620">
    <property type="entry name" value="HUPs"/>
    <property type="match status" value="1"/>
</dbReference>
<dbReference type="SUPFAM" id="SSF56037">
    <property type="entry name" value="PheT/TilS domain"/>
    <property type="match status" value="1"/>
</dbReference>
<dbReference type="SUPFAM" id="SSF82829">
    <property type="entry name" value="MesJ substrate recognition domain-like"/>
    <property type="match status" value="1"/>
</dbReference>
<protein>
    <recommendedName>
        <fullName evidence="8">tRNA(Ile)-lysidine synthase</fullName>
        <ecNumber evidence="8">6.3.4.19</ecNumber>
    </recommendedName>
    <alternativeName>
        <fullName evidence="8">tRNA(Ile)-2-lysyl-cytidine synthase</fullName>
    </alternativeName>
    <alternativeName>
        <fullName evidence="8">tRNA(Ile)-lysidine synthetase</fullName>
    </alternativeName>
</protein>
<comment type="subcellular location">
    <subcellularLocation>
        <location evidence="1 8">Cytoplasm</location>
    </subcellularLocation>
</comment>
<dbReference type="InterPro" id="IPR014729">
    <property type="entry name" value="Rossmann-like_a/b/a_fold"/>
</dbReference>
<evidence type="ECO:0000259" key="9">
    <source>
        <dbReference type="Pfam" id="PF01171"/>
    </source>
</evidence>
<comment type="domain">
    <text evidence="8">The N-terminal region contains the highly conserved SGGXDS motif, predicted to be a P-loop motif involved in ATP binding.</text>
</comment>
<reference evidence="12 13" key="1">
    <citation type="journal article" date="2011" name="J. Bacteriol.">
        <title>Complete genome sequence of seawater bacterium Glaciecola nitratireducens FR1064T.</title>
        <authorList>
            <person name="Bian F."/>
            <person name="Qin Q.L."/>
            <person name="Xie B.B."/>
            <person name="Shu Y.L."/>
            <person name="Zhang X.Y."/>
            <person name="Yu Y."/>
            <person name="Chen B."/>
            <person name="Chen X.L."/>
            <person name="Zhou B.C."/>
            <person name="Zhang Y.Z."/>
        </authorList>
    </citation>
    <scope>NUCLEOTIDE SEQUENCE [LARGE SCALE GENOMIC DNA]</scope>
    <source>
        <strain evidence="13">JCM 12485 / KCTC 12276 / FR1064</strain>
    </source>
</reference>
<dbReference type="KEGG" id="gni:GNIT_2441"/>
<dbReference type="GO" id="GO:0006400">
    <property type="term" value="P:tRNA modification"/>
    <property type="evidence" value="ECO:0007669"/>
    <property type="project" value="UniProtKB-UniRule"/>
</dbReference>
<keyword evidence="4 8" id="KW-0819">tRNA processing</keyword>
<dbReference type="InterPro" id="IPR012094">
    <property type="entry name" value="tRNA_Ile_lys_synt"/>
</dbReference>
<evidence type="ECO:0000256" key="3">
    <source>
        <dbReference type="ARBA" id="ARBA00022598"/>
    </source>
</evidence>
<name>G4QI05_GLANF</name>
<evidence type="ECO:0000259" key="11">
    <source>
        <dbReference type="Pfam" id="PF11734"/>
    </source>
</evidence>
<dbReference type="InterPro" id="IPR012795">
    <property type="entry name" value="tRNA_Ile_lys_synt_N"/>
</dbReference>
<evidence type="ECO:0000256" key="2">
    <source>
        <dbReference type="ARBA" id="ARBA00022490"/>
    </source>
</evidence>
<sequence>MSTNSQLVKTIQSCVSPHFSSVTVALSGGVDSAAMLHACATIREQSDLPFSVNAIHIHHGLSPNADEWLAFCHQLCEQLHIPFQYQKVLVQVAPRQSLEAVARNARYAALDKLAPAGSLVLLAQHEDDQAETVLLQLKRGAGPKGLSGMAERFTKSSSVQYARPWVNSGVGKQEILRYAEQHKLSWVEDESNQNTSFDRNFLRNDIMPMLKDKWPQISKTISRSAWLCASQNQLVETMASEALQKIQNDECALSLSGLSILPNALAAEVIRLWSSIQIGLTVSAAQLHEIQKLCVAKADQKGRVQVENWQCRSFNQYLLWVGLDDVVEMPLPNQHVEIEINSKIERMEVTYGDLHRRVSLFANRPTKTLKVWMKEAGVKPWKRMAMPIICLNEQIVAVQLGDKLVVNEQFKDKALTPSAMKSLIEQI</sequence>
<dbReference type="PANTHER" id="PTHR43033:SF1">
    <property type="entry name" value="TRNA(ILE)-LYSIDINE SYNTHASE-RELATED"/>
    <property type="match status" value="1"/>
</dbReference>
<comment type="function">
    <text evidence="8">Ligates lysine onto the cytidine present at position 34 of the AUA codon-specific tRNA(Ile) that contains the anticodon CAU, in an ATP-dependent manner. Cytidine is converted to lysidine, thus changing the amino acid specificity of the tRNA from methionine to isoleucine.</text>
</comment>
<dbReference type="HAMAP" id="MF_01161">
    <property type="entry name" value="tRNA_Ile_lys_synt"/>
    <property type="match status" value="1"/>
</dbReference>
<evidence type="ECO:0000256" key="6">
    <source>
        <dbReference type="ARBA" id="ARBA00022840"/>
    </source>
</evidence>
<proteinExistence type="inferred from homology"/>
<dbReference type="HOGENOM" id="CLU_018869_2_0_6"/>
<dbReference type="SUPFAM" id="SSF52402">
    <property type="entry name" value="Adenine nucleotide alpha hydrolases-like"/>
    <property type="match status" value="1"/>
</dbReference>
<dbReference type="OrthoDB" id="9807403at2"/>
<evidence type="ECO:0000256" key="4">
    <source>
        <dbReference type="ARBA" id="ARBA00022694"/>
    </source>
</evidence>
<dbReference type="Pfam" id="PF01171">
    <property type="entry name" value="ATP_bind_3"/>
    <property type="match status" value="1"/>
</dbReference>
<dbReference type="EC" id="6.3.4.19" evidence="8"/>
<keyword evidence="13" id="KW-1185">Reference proteome</keyword>
<dbReference type="RefSeq" id="WP_014109411.1">
    <property type="nucleotide sequence ID" value="NC_016041.1"/>
</dbReference>
<dbReference type="InterPro" id="IPR011063">
    <property type="entry name" value="TilS/TtcA_N"/>
</dbReference>
<dbReference type="STRING" id="1085623.GNIT_2441"/>
<dbReference type="Pfam" id="PF09179">
    <property type="entry name" value="TilS"/>
    <property type="match status" value="1"/>
</dbReference>